<gene>
    <name evidence="2" type="ORF">BJX63DRAFT_46124</name>
</gene>
<name>A0ABR4HTR4_9EURO</name>
<dbReference type="EMBL" id="JBFXLT010000012">
    <property type="protein sequence ID" value="KAL2818883.1"/>
    <property type="molecule type" value="Genomic_DNA"/>
</dbReference>
<accession>A0ABR4HTR4</accession>
<organism evidence="2 3">
    <name type="scientific">Aspergillus granulosus</name>
    <dbReference type="NCBI Taxonomy" id="176169"/>
    <lineage>
        <taxon>Eukaryota</taxon>
        <taxon>Fungi</taxon>
        <taxon>Dikarya</taxon>
        <taxon>Ascomycota</taxon>
        <taxon>Pezizomycotina</taxon>
        <taxon>Eurotiomycetes</taxon>
        <taxon>Eurotiomycetidae</taxon>
        <taxon>Eurotiales</taxon>
        <taxon>Aspergillaceae</taxon>
        <taxon>Aspergillus</taxon>
        <taxon>Aspergillus subgen. Nidulantes</taxon>
    </lineage>
</organism>
<sequence length="159" mass="18095">MPQVAISSQHVLIGGIMERPSAGSADFYSFSFVFSSPFLSWKCFFFSLGAMFLRALGSCIILYLSSCIDLGWILGFLLLLPLPLLQSCGVEKERRYEKIKKRRIDLVFSFLDSDRQATETQQRLNRTETGIGSCHFEFIIDFSGYTCYCYLSIHGFSFV</sequence>
<evidence type="ECO:0000256" key="1">
    <source>
        <dbReference type="SAM" id="Phobius"/>
    </source>
</evidence>
<keyword evidence="1" id="KW-1133">Transmembrane helix</keyword>
<evidence type="ECO:0000313" key="2">
    <source>
        <dbReference type="EMBL" id="KAL2818883.1"/>
    </source>
</evidence>
<comment type="caution">
    <text evidence="2">The sequence shown here is derived from an EMBL/GenBank/DDBJ whole genome shotgun (WGS) entry which is preliminary data.</text>
</comment>
<protein>
    <submittedName>
        <fullName evidence="2">Uncharacterized protein</fullName>
    </submittedName>
</protein>
<keyword evidence="3" id="KW-1185">Reference proteome</keyword>
<keyword evidence="1" id="KW-0812">Transmembrane</keyword>
<keyword evidence="1" id="KW-0472">Membrane</keyword>
<dbReference type="Proteomes" id="UP001610334">
    <property type="component" value="Unassembled WGS sequence"/>
</dbReference>
<reference evidence="2 3" key="1">
    <citation type="submission" date="2024-07" db="EMBL/GenBank/DDBJ databases">
        <title>Section-level genome sequencing and comparative genomics of Aspergillus sections Usti and Cavernicolus.</title>
        <authorList>
            <consortium name="Lawrence Berkeley National Laboratory"/>
            <person name="Nybo J.L."/>
            <person name="Vesth T.C."/>
            <person name="Theobald S."/>
            <person name="Frisvad J.C."/>
            <person name="Larsen T.O."/>
            <person name="Kjaerboelling I."/>
            <person name="Rothschild-Mancinelli K."/>
            <person name="Lyhne E.K."/>
            <person name="Kogle M.E."/>
            <person name="Barry K."/>
            <person name="Clum A."/>
            <person name="Na H."/>
            <person name="Ledsgaard L."/>
            <person name="Lin J."/>
            <person name="Lipzen A."/>
            <person name="Kuo A."/>
            <person name="Riley R."/>
            <person name="Mondo S."/>
            <person name="Labutti K."/>
            <person name="Haridas S."/>
            <person name="Pangalinan J."/>
            <person name="Salamov A.A."/>
            <person name="Simmons B.A."/>
            <person name="Magnuson J.K."/>
            <person name="Chen J."/>
            <person name="Drula E."/>
            <person name="Henrissat B."/>
            <person name="Wiebenga A."/>
            <person name="Lubbers R.J."/>
            <person name="Gomes A.C."/>
            <person name="Makela M.R."/>
            <person name="Stajich J."/>
            <person name="Grigoriev I.V."/>
            <person name="Mortensen U.H."/>
            <person name="De Vries R.P."/>
            <person name="Baker S.E."/>
            <person name="Andersen M.R."/>
        </authorList>
    </citation>
    <scope>NUCLEOTIDE SEQUENCE [LARGE SCALE GENOMIC DNA]</scope>
    <source>
        <strain evidence="2 3">CBS 588.65</strain>
    </source>
</reference>
<feature type="transmembrane region" description="Helical" evidence="1">
    <location>
        <begin position="70"/>
        <end position="90"/>
    </location>
</feature>
<proteinExistence type="predicted"/>
<evidence type="ECO:0000313" key="3">
    <source>
        <dbReference type="Proteomes" id="UP001610334"/>
    </source>
</evidence>